<dbReference type="SUPFAM" id="SSF53850">
    <property type="entry name" value="Periplasmic binding protein-like II"/>
    <property type="match status" value="1"/>
</dbReference>
<dbReference type="RefSeq" id="WP_109333114.1">
    <property type="nucleotide sequence ID" value="NZ_CP029357.1"/>
</dbReference>
<dbReference type="GO" id="GO:0015833">
    <property type="term" value="P:peptide transport"/>
    <property type="evidence" value="ECO:0007669"/>
    <property type="project" value="TreeGrafter"/>
</dbReference>
<feature type="signal peptide" evidence="3">
    <location>
        <begin position="1"/>
        <end position="26"/>
    </location>
</feature>
<feature type="domain" description="Solute-binding protein family 5" evidence="4">
    <location>
        <begin position="75"/>
        <end position="439"/>
    </location>
</feature>
<dbReference type="AlphaFoldDB" id="A0A2S2CYS0"/>
<evidence type="ECO:0000259" key="4">
    <source>
        <dbReference type="Pfam" id="PF00496"/>
    </source>
</evidence>
<dbReference type="PANTHER" id="PTHR30290:SF37">
    <property type="entry name" value="NICKEL-BINDING PERIPLASMIC PROTEIN"/>
    <property type="match status" value="1"/>
</dbReference>
<dbReference type="GO" id="GO:0015675">
    <property type="term" value="P:nickel cation transport"/>
    <property type="evidence" value="ECO:0007669"/>
    <property type="project" value="InterPro"/>
</dbReference>
<keyword evidence="6" id="KW-1185">Reference proteome</keyword>
<dbReference type="InterPro" id="IPR030678">
    <property type="entry name" value="Peptide/Ni-bd"/>
</dbReference>
<reference evidence="6" key="1">
    <citation type="submission" date="2018-05" db="EMBL/GenBank/DDBJ databases">
        <title>Azospirillum thermophila sp. nov., a novel isolated from hot spring.</title>
        <authorList>
            <person name="Zhao Z."/>
        </authorList>
    </citation>
    <scope>NUCLEOTIDE SEQUENCE [LARGE SCALE GENOMIC DNA]</scope>
    <source>
        <strain evidence="6">CFH 70021</strain>
        <plasmid evidence="6">unnamed2</plasmid>
    </source>
</reference>
<comment type="subcellular location">
    <subcellularLocation>
        <location evidence="1">Periplasm</location>
    </subcellularLocation>
</comment>
<evidence type="ECO:0000313" key="6">
    <source>
        <dbReference type="Proteomes" id="UP000245629"/>
    </source>
</evidence>
<organism evidence="5 6">
    <name type="scientific">Azospirillum thermophilum</name>
    <dbReference type="NCBI Taxonomy" id="2202148"/>
    <lineage>
        <taxon>Bacteria</taxon>
        <taxon>Pseudomonadati</taxon>
        <taxon>Pseudomonadota</taxon>
        <taxon>Alphaproteobacteria</taxon>
        <taxon>Rhodospirillales</taxon>
        <taxon>Azospirillaceae</taxon>
        <taxon>Azospirillum</taxon>
    </lineage>
</organism>
<dbReference type="InterPro" id="IPR011980">
    <property type="entry name" value="CntA-like"/>
</dbReference>
<dbReference type="Gene3D" id="3.10.105.10">
    <property type="entry name" value="Dipeptide-binding Protein, Domain 3"/>
    <property type="match status" value="1"/>
</dbReference>
<dbReference type="NCBIfam" id="TIGR02294">
    <property type="entry name" value="nickel_nikA"/>
    <property type="match status" value="1"/>
</dbReference>
<dbReference type="EMBL" id="CP029357">
    <property type="protein sequence ID" value="AWK89629.1"/>
    <property type="molecule type" value="Genomic_DNA"/>
</dbReference>
<dbReference type="PIRSF" id="PIRSF002741">
    <property type="entry name" value="MppA"/>
    <property type="match status" value="1"/>
</dbReference>
<dbReference type="GO" id="GO:0016151">
    <property type="term" value="F:nickel cation binding"/>
    <property type="evidence" value="ECO:0007669"/>
    <property type="project" value="InterPro"/>
</dbReference>
<protein>
    <submittedName>
        <fullName evidence="5">Nickel ABC transporter, nickel/metallophore periplasmic binding protein</fullName>
    </submittedName>
</protein>
<comment type="similarity">
    <text evidence="2">Belongs to the bacterial solute-binding protein 5 family.</text>
</comment>
<evidence type="ECO:0000256" key="1">
    <source>
        <dbReference type="ARBA" id="ARBA00004418"/>
    </source>
</evidence>
<dbReference type="GO" id="GO:0043190">
    <property type="term" value="C:ATP-binding cassette (ABC) transporter complex"/>
    <property type="evidence" value="ECO:0007669"/>
    <property type="project" value="InterPro"/>
</dbReference>
<evidence type="ECO:0000256" key="3">
    <source>
        <dbReference type="SAM" id="SignalP"/>
    </source>
</evidence>
<evidence type="ECO:0000313" key="5">
    <source>
        <dbReference type="EMBL" id="AWK89629.1"/>
    </source>
</evidence>
<dbReference type="Proteomes" id="UP000245629">
    <property type="component" value="Plasmid unnamed2"/>
</dbReference>
<name>A0A2S2CYS0_9PROT</name>
<evidence type="ECO:0000256" key="2">
    <source>
        <dbReference type="ARBA" id="ARBA00005695"/>
    </source>
</evidence>
<dbReference type="CDD" id="cd08489">
    <property type="entry name" value="PBP2_NikA"/>
    <property type="match status" value="1"/>
</dbReference>
<keyword evidence="3" id="KW-0732">Signal</keyword>
<dbReference type="InterPro" id="IPR039424">
    <property type="entry name" value="SBP_5"/>
</dbReference>
<geneLocation type="plasmid" evidence="5 6">
    <name>unnamed2</name>
</geneLocation>
<feature type="chain" id="PRO_5015465556" evidence="3">
    <location>
        <begin position="27"/>
        <end position="526"/>
    </location>
</feature>
<proteinExistence type="inferred from homology"/>
<accession>A0A2S2CYS0</accession>
<keyword evidence="5" id="KW-0614">Plasmid</keyword>
<dbReference type="Gene3D" id="3.40.190.10">
    <property type="entry name" value="Periplasmic binding protein-like II"/>
    <property type="match status" value="1"/>
</dbReference>
<gene>
    <name evidence="5" type="primary">nikA</name>
    <name evidence="5" type="ORF">DEW08_26885</name>
</gene>
<dbReference type="GO" id="GO:0030288">
    <property type="term" value="C:outer membrane-bounded periplasmic space"/>
    <property type="evidence" value="ECO:0007669"/>
    <property type="project" value="TreeGrafter"/>
</dbReference>
<dbReference type="Pfam" id="PF00496">
    <property type="entry name" value="SBP_bac_5"/>
    <property type="match status" value="1"/>
</dbReference>
<dbReference type="InterPro" id="IPR000914">
    <property type="entry name" value="SBP_5_dom"/>
</dbReference>
<dbReference type="KEGG" id="azz:DEW08_26885"/>
<dbReference type="GO" id="GO:0020037">
    <property type="term" value="F:heme binding"/>
    <property type="evidence" value="ECO:0007669"/>
    <property type="project" value="InterPro"/>
</dbReference>
<dbReference type="OrthoDB" id="9773508at2"/>
<sequence>MAAWRRSLARVATAALFLAAAAGGHAAAAASPGGTLTYSWTSNVGPLDPHRYSPNQMFAQAMVYEPLVRYRDGGTIEPWLATAWTVSPDGRTYDFTLREGVVFSDGTPFDAAAVKANFDAILADRSRHEWLALIAQIQAVEVLAPHKVRLALKAPYYPTLPELALIRPVRFAAPSVLAPEGVRSPVGTGPWMLTATKKGEYDVFTRNPSYWGPKPAYERIVVKVIPDPTARAVAFETGEIDLIYGGTGQISADSFTRFKARGTGRTAVSPPLATRTMAINSGRAPTSDLAVRRAINHAVNKDAIIAKLLYGLEPRADTLFAANFPYTDLGLAPYAHDPARAARLLDEAGWTLPPGGTVRQRDGRPLRVELCFIGNDAREKALAEAIQANLKAVGFEAVLVGEEENAIQARQKDGRFGLIFGDTWGAPYDPHSFVGSMRVPAHADYQAQRGLPMKAEIDARIGAVLVTTDETERQALYRDILTTLHEQAVYLPLSYLTVMAVSRGVEGVGFGASAYEIPFGAMRPAP</sequence>
<dbReference type="PANTHER" id="PTHR30290">
    <property type="entry name" value="PERIPLASMIC BINDING COMPONENT OF ABC TRANSPORTER"/>
    <property type="match status" value="1"/>
</dbReference>
<dbReference type="GO" id="GO:1904680">
    <property type="term" value="F:peptide transmembrane transporter activity"/>
    <property type="evidence" value="ECO:0007669"/>
    <property type="project" value="TreeGrafter"/>
</dbReference>